<dbReference type="AlphaFoldDB" id="A0A812M9I0"/>
<dbReference type="Proteomes" id="UP000604046">
    <property type="component" value="Unassembled WGS sequence"/>
</dbReference>
<dbReference type="EMBL" id="CAJNDS010001391">
    <property type="protein sequence ID" value="CAE7257641.1"/>
    <property type="molecule type" value="Genomic_DNA"/>
</dbReference>
<comment type="caution">
    <text evidence="1">The sequence shown here is derived from an EMBL/GenBank/DDBJ whole genome shotgun (WGS) entry which is preliminary data.</text>
</comment>
<protein>
    <submittedName>
        <fullName evidence="1">Uncharacterized protein</fullName>
    </submittedName>
</protein>
<name>A0A812M9I0_9DINO</name>
<sequence length="513" mass="54958">MSEAIQPPELSWGCIAHRACQNLLAGSAHVSPDVAEFLLFDQKAKQLWLCRYLGHLPSCKTHALASPEEAALQNPRQLQLCPRRPFFASLEISGGRARAAVWRITGAIGGSQAYCAAPAISGAESARAIGWASNETRVSTKPDTAVLCVLLSAQVLLVSVAEGPQGLVVERCLRLDTGFPTACFAWSKDGSQLLVGGAGQILCFAWTKNKGHEKTGSPEHPLSRHFLCNGGCVEIHAVHSTGFLCRVDQKVQETQISALMLPGGCTAPVLQQPLVQEVGESNVIDLREDGLCSAPADRRNPAESGLQIVPGHRCLLPLCCPDQARPVQDAGLPRLQCGRELKVEGEFVAVADGSGKACVIVGSFRHAEISVFSLAPPQSWKQAGDGGDGDSEWCQLTSVDLSPPSASMRLSGLALWGLEVHALLSEPSEGILGASIARELCHRSQKLGDHFASQEADASESSENPKSRDQALVRIADDVAGMRQEMQSLRECFVEFSHDFKRLTSALEILAKR</sequence>
<evidence type="ECO:0000313" key="2">
    <source>
        <dbReference type="Proteomes" id="UP000604046"/>
    </source>
</evidence>
<organism evidence="1 2">
    <name type="scientific">Symbiodinium natans</name>
    <dbReference type="NCBI Taxonomy" id="878477"/>
    <lineage>
        <taxon>Eukaryota</taxon>
        <taxon>Sar</taxon>
        <taxon>Alveolata</taxon>
        <taxon>Dinophyceae</taxon>
        <taxon>Suessiales</taxon>
        <taxon>Symbiodiniaceae</taxon>
        <taxon>Symbiodinium</taxon>
    </lineage>
</organism>
<keyword evidence="2" id="KW-1185">Reference proteome</keyword>
<reference evidence="1" key="1">
    <citation type="submission" date="2021-02" db="EMBL/GenBank/DDBJ databases">
        <authorList>
            <person name="Dougan E. K."/>
            <person name="Rhodes N."/>
            <person name="Thang M."/>
            <person name="Chan C."/>
        </authorList>
    </citation>
    <scope>NUCLEOTIDE SEQUENCE</scope>
</reference>
<proteinExistence type="predicted"/>
<evidence type="ECO:0000313" key="1">
    <source>
        <dbReference type="EMBL" id="CAE7257641.1"/>
    </source>
</evidence>
<dbReference type="OrthoDB" id="440756at2759"/>
<gene>
    <name evidence="1" type="ORF">SNAT2548_LOCUS13343</name>
</gene>
<accession>A0A812M9I0</accession>